<accession>A0A8S3KD23</accession>
<feature type="region of interest" description="Disordered" evidence="1">
    <location>
        <begin position="1"/>
        <end position="48"/>
    </location>
</feature>
<dbReference type="AlphaFoldDB" id="A0A8S3KD23"/>
<organism evidence="2 3">
    <name type="scientific">Rotaria magnacalcarata</name>
    <dbReference type="NCBI Taxonomy" id="392030"/>
    <lineage>
        <taxon>Eukaryota</taxon>
        <taxon>Metazoa</taxon>
        <taxon>Spiralia</taxon>
        <taxon>Gnathifera</taxon>
        <taxon>Rotifera</taxon>
        <taxon>Eurotatoria</taxon>
        <taxon>Bdelloidea</taxon>
        <taxon>Philodinida</taxon>
        <taxon>Philodinidae</taxon>
        <taxon>Rotaria</taxon>
    </lineage>
</organism>
<proteinExistence type="predicted"/>
<evidence type="ECO:0000313" key="2">
    <source>
        <dbReference type="EMBL" id="CAF5227740.1"/>
    </source>
</evidence>
<evidence type="ECO:0000313" key="3">
    <source>
        <dbReference type="Proteomes" id="UP000681720"/>
    </source>
</evidence>
<evidence type="ECO:0000256" key="1">
    <source>
        <dbReference type="SAM" id="MobiDB-lite"/>
    </source>
</evidence>
<feature type="compositionally biased region" description="Basic and acidic residues" evidence="1">
    <location>
        <begin position="7"/>
        <end position="36"/>
    </location>
</feature>
<dbReference type="Proteomes" id="UP000681720">
    <property type="component" value="Unassembled WGS sequence"/>
</dbReference>
<feature type="compositionally biased region" description="Polar residues" evidence="1">
    <location>
        <begin position="38"/>
        <end position="48"/>
    </location>
</feature>
<reference evidence="2" key="1">
    <citation type="submission" date="2021-02" db="EMBL/GenBank/DDBJ databases">
        <authorList>
            <person name="Nowell W R."/>
        </authorList>
    </citation>
    <scope>NUCLEOTIDE SEQUENCE</scope>
</reference>
<sequence>MTSVKTLKFDDSQKKDTISNLKEESIDYDDNQHDETNIDNTSQSYSAS</sequence>
<feature type="non-terminal residue" evidence="2">
    <location>
        <position position="1"/>
    </location>
</feature>
<comment type="caution">
    <text evidence="2">The sequence shown here is derived from an EMBL/GenBank/DDBJ whole genome shotgun (WGS) entry which is preliminary data.</text>
</comment>
<gene>
    <name evidence="2" type="ORF">GIL414_LOCUS87792</name>
</gene>
<dbReference type="EMBL" id="CAJOBJ010381939">
    <property type="protein sequence ID" value="CAF5227740.1"/>
    <property type="molecule type" value="Genomic_DNA"/>
</dbReference>
<protein>
    <submittedName>
        <fullName evidence="2">Uncharacterized protein</fullName>
    </submittedName>
</protein>
<name>A0A8S3KD23_9BILA</name>